<organism evidence="1 2">
    <name type="scientific">Senna tora</name>
    <dbReference type="NCBI Taxonomy" id="362788"/>
    <lineage>
        <taxon>Eukaryota</taxon>
        <taxon>Viridiplantae</taxon>
        <taxon>Streptophyta</taxon>
        <taxon>Embryophyta</taxon>
        <taxon>Tracheophyta</taxon>
        <taxon>Spermatophyta</taxon>
        <taxon>Magnoliopsida</taxon>
        <taxon>eudicotyledons</taxon>
        <taxon>Gunneridae</taxon>
        <taxon>Pentapetalae</taxon>
        <taxon>rosids</taxon>
        <taxon>fabids</taxon>
        <taxon>Fabales</taxon>
        <taxon>Fabaceae</taxon>
        <taxon>Caesalpinioideae</taxon>
        <taxon>Cassia clade</taxon>
        <taxon>Senna</taxon>
    </lineage>
</organism>
<protein>
    <submittedName>
        <fullName evidence="1">Uncharacterized protein</fullName>
    </submittedName>
</protein>
<dbReference type="AlphaFoldDB" id="A0A834XF48"/>
<evidence type="ECO:0000313" key="1">
    <source>
        <dbReference type="EMBL" id="KAF7843957.1"/>
    </source>
</evidence>
<keyword evidence="2" id="KW-1185">Reference proteome</keyword>
<dbReference type="Proteomes" id="UP000634136">
    <property type="component" value="Unassembled WGS sequence"/>
</dbReference>
<reference evidence="1" key="1">
    <citation type="submission" date="2020-09" db="EMBL/GenBank/DDBJ databases">
        <title>Genome-Enabled Discovery of Anthraquinone Biosynthesis in Senna tora.</title>
        <authorList>
            <person name="Kang S.-H."/>
            <person name="Pandey R.P."/>
            <person name="Lee C.-M."/>
            <person name="Sim J.-S."/>
            <person name="Jeong J.-T."/>
            <person name="Choi B.-S."/>
            <person name="Jung M."/>
            <person name="Ginzburg D."/>
            <person name="Zhao K."/>
            <person name="Won S.Y."/>
            <person name="Oh T.-J."/>
            <person name="Yu Y."/>
            <person name="Kim N.-H."/>
            <person name="Lee O.R."/>
            <person name="Lee T.-H."/>
            <person name="Bashyal P."/>
            <person name="Kim T.-S."/>
            <person name="Lee W.-H."/>
            <person name="Kawkins C."/>
            <person name="Kim C.-K."/>
            <person name="Kim J.S."/>
            <person name="Ahn B.O."/>
            <person name="Rhee S.Y."/>
            <person name="Sohng J.K."/>
        </authorList>
    </citation>
    <scope>NUCLEOTIDE SEQUENCE</scope>
    <source>
        <tissue evidence="1">Leaf</tissue>
    </source>
</reference>
<comment type="caution">
    <text evidence="1">The sequence shown here is derived from an EMBL/GenBank/DDBJ whole genome shotgun (WGS) entry which is preliminary data.</text>
</comment>
<proteinExistence type="predicted"/>
<accession>A0A834XF48</accession>
<gene>
    <name evidence="1" type="ORF">G2W53_000862</name>
</gene>
<sequence length="168" mass="18534">MPLKRGTLVKELDGGHSIKDCNENVGEDSTYESSCTYGPWLRASPVKPKVFTEENAKRSLGVRHMFFKLSVPTGEVAGNETRMEKWWSVQGTNDEKTSDSMEKPHNLDVVFFSKREVAALSLSNCQGIEACDKGPSLQCTRKGKRVLIPRTTLLAKPSNGSENKAGNT</sequence>
<evidence type="ECO:0000313" key="2">
    <source>
        <dbReference type="Proteomes" id="UP000634136"/>
    </source>
</evidence>
<name>A0A834XF48_9FABA</name>
<dbReference type="EMBL" id="JAAIUW010000001">
    <property type="protein sequence ID" value="KAF7843957.1"/>
    <property type="molecule type" value="Genomic_DNA"/>
</dbReference>